<accession>A0ABM3M3M8</accession>
<feature type="domain" description="C2H2-type" evidence="10">
    <location>
        <begin position="14"/>
        <end position="42"/>
    </location>
</feature>
<evidence type="ECO:0000256" key="6">
    <source>
        <dbReference type="ARBA" id="ARBA00023015"/>
    </source>
</evidence>
<comment type="subcellular location">
    <subcellularLocation>
        <location evidence="1">Nucleus</location>
    </subcellularLocation>
</comment>
<evidence type="ECO:0000256" key="7">
    <source>
        <dbReference type="ARBA" id="ARBA00023163"/>
    </source>
</evidence>
<dbReference type="Gene3D" id="3.30.160.60">
    <property type="entry name" value="Classic Zinc Finger"/>
    <property type="match status" value="3"/>
</dbReference>
<gene>
    <name evidence="12" type="primary">LOC128199573</name>
</gene>
<keyword evidence="2" id="KW-0479">Metal-binding</keyword>
<dbReference type="PROSITE" id="PS50157">
    <property type="entry name" value="ZINC_FINGER_C2H2_2"/>
    <property type="match status" value="4"/>
</dbReference>
<dbReference type="Pfam" id="PF13912">
    <property type="entry name" value="zf-C2H2_6"/>
    <property type="match status" value="1"/>
</dbReference>
<feature type="domain" description="C2H2-type" evidence="10">
    <location>
        <begin position="43"/>
        <end position="70"/>
    </location>
</feature>
<reference evidence="12" key="1">
    <citation type="submission" date="2025-08" db="UniProtKB">
        <authorList>
            <consortium name="RefSeq"/>
        </authorList>
    </citation>
    <scope>IDENTIFICATION</scope>
</reference>
<feature type="domain" description="C2H2-type" evidence="10">
    <location>
        <begin position="71"/>
        <end position="98"/>
    </location>
</feature>
<proteinExistence type="predicted"/>
<dbReference type="InterPro" id="IPR050636">
    <property type="entry name" value="C2H2-ZF_domain-containing"/>
</dbReference>
<dbReference type="InterPro" id="IPR036236">
    <property type="entry name" value="Znf_C2H2_sf"/>
</dbReference>
<keyword evidence="11" id="KW-1185">Reference proteome</keyword>
<dbReference type="PROSITE" id="PS00028">
    <property type="entry name" value="ZINC_FINGER_C2H2_1"/>
    <property type="match status" value="4"/>
</dbReference>
<organism evidence="11 12">
    <name type="scientific">Bicyclus anynana</name>
    <name type="common">Squinting bush brown butterfly</name>
    <dbReference type="NCBI Taxonomy" id="110368"/>
    <lineage>
        <taxon>Eukaryota</taxon>
        <taxon>Metazoa</taxon>
        <taxon>Ecdysozoa</taxon>
        <taxon>Arthropoda</taxon>
        <taxon>Hexapoda</taxon>
        <taxon>Insecta</taxon>
        <taxon>Pterygota</taxon>
        <taxon>Neoptera</taxon>
        <taxon>Endopterygota</taxon>
        <taxon>Lepidoptera</taxon>
        <taxon>Glossata</taxon>
        <taxon>Ditrysia</taxon>
        <taxon>Papilionoidea</taxon>
        <taxon>Nymphalidae</taxon>
        <taxon>Satyrinae</taxon>
        <taxon>Satyrini</taxon>
        <taxon>Mycalesina</taxon>
        <taxon>Bicyclus</taxon>
    </lineage>
</organism>
<evidence type="ECO:0000256" key="3">
    <source>
        <dbReference type="ARBA" id="ARBA00022737"/>
    </source>
</evidence>
<evidence type="ECO:0000256" key="2">
    <source>
        <dbReference type="ARBA" id="ARBA00022723"/>
    </source>
</evidence>
<keyword evidence="6" id="KW-0805">Transcription regulation</keyword>
<evidence type="ECO:0000313" key="11">
    <source>
        <dbReference type="Proteomes" id="UP001652582"/>
    </source>
</evidence>
<dbReference type="SUPFAM" id="SSF57667">
    <property type="entry name" value="beta-beta-alpha zinc fingers"/>
    <property type="match status" value="2"/>
</dbReference>
<dbReference type="Pfam" id="PF00096">
    <property type="entry name" value="zf-C2H2"/>
    <property type="match status" value="3"/>
</dbReference>
<sequence length="127" mass="14893">MRAFHMEQHGLPAPSCGSCGKKFAYPHQVLRHQKTYHMGERNFPCNTCNLKFATNYALKYHERTHSPNKPFSCEYCKKCFRWKKSLKTHLMIHLGVKNHECSICKAAFVQQSSLKYHLTKQHPGLHY</sequence>
<dbReference type="Proteomes" id="UP001652582">
    <property type="component" value="Chromosome 26"/>
</dbReference>
<keyword evidence="3" id="KW-0677">Repeat</keyword>
<evidence type="ECO:0000256" key="8">
    <source>
        <dbReference type="ARBA" id="ARBA00023242"/>
    </source>
</evidence>
<feature type="domain" description="C2H2-type" evidence="10">
    <location>
        <begin position="99"/>
        <end position="127"/>
    </location>
</feature>
<evidence type="ECO:0000313" key="12">
    <source>
        <dbReference type="RefSeq" id="XP_052745629.1"/>
    </source>
</evidence>
<dbReference type="PANTHER" id="PTHR47772:SF13">
    <property type="entry name" value="GASTRULA ZINC FINGER PROTEIN XLCGF49.1-LIKE-RELATED"/>
    <property type="match status" value="1"/>
</dbReference>
<keyword evidence="7" id="KW-0804">Transcription</keyword>
<evidence type="ECO:0000259" key="10">
    <source>
        <dbReference type="PROSITE" id="PS50157"/>
    </source>
</evidence>
<evidence type="ECO:0000256" key="9">
    <source>
        <dbReference type="PROSITE-ProRule" id="PRU00042"/>
    </source>
</evidence>
<dbReference type="GeneID" id="128199573"/>
<dbReference type="SMART" id="SM00355">
    <property type="entry name" value="ZnF_C2H2"/>
    <property type="match status" value="4"/>
</dbReference>
<dbReference type="PANTHER" id="PTHR47772">
    <property type="entry name" value="ZINC FINGER PROTEIN 200"/>
    <property type="match status" value="1"/>
</dbReference>
<evidence type="ECO:0000256" key="5">
    <source>
        <dbReference type="ARBA" id="ARBA00022833"/>
    </source>
</evidence>
<evidence type="ECO:0000256" key="4">
    <source>
        <dbReference type="ARBA" id="ARBA00022771"/>
    </source>
</evidence>
<dbReference type="RefSeq" id="XP_052745629.1">
    <property type="nucleotide sequence ID" value="XM_052889669.1"/>
</dbReference>
<keyword evidence="8" id="KW-0539">Nucleus</keyword>
<evidence type="ECO:0000256" key="1">
    <source>
        <dbReference type="ARBA" id="ARBA00004123"/>
    </source>
</evidence>
<keyword evidence="4 9" id="KW-0863">Zinc-finger</keyword>
<name>A0ABM3M3M8_BICAN</name>
<dbReference type="InterPro" id="IPR013087">
    <property type="entry name" value="Znf_C2H2_type"/>
</dbReference>
<protein>
    <submittedName>
        <fullName evidence="12">Protein krueppel-like</fullName>
    </submittedName>
</protein>
<keyword evidence="5" id="KW-0862">Zinc</keyword>